<accession>M1DJD9</accession>
<reference evidence="2" key="2">
    <citation type="submission" date="2015-06" db="UniProtKB">
        <authorList>
            <consortium name="EnsemblPlants"/>
        </authorList>
    </citation>
    <scope>IDENTIFICATION</scope>
    <source>
        <strain evidence="2">DM1-3 516 R44</strain>
    </source>
</reference>
<organism evidence="2 3">
    <name type="scientific">Solanum tuberosum</name>
    <name type="common">Potato</name>
    <dbReference type="NCBI Taxonomy" id="4113"/>
    <lineage>
        <taxon>Eukaryota</taxon>
        <taxon>Viridiplantae</taxon>
        <taxon>Streptophyta</taxon>
        <taxon>Embryophyta</taxon>
        <taxon>Tracheophyta</taxon>
        <taxon>Spermatophyta</taxon>
        <taxon>Magnoliopsida</taxon>
        <taxon>eudicotyledons</taxon>
        <taxon>Gunneridae</taxon>
        <taxon>Pentapetalae</taxon>
        <taxon>asterids</taxon>
        <taxon>lamiids</taxon>
        <taxon>Solanales</taxon>
        <taxon>Solanaceae</taxon>
        <taxon>Solanoideae</taxon>
        <taxon>Solaneae</taxon>
        <taxon>Solanum</taxon>
    </lineage>
</organism>
<dbReference type="InParanoid" id="M1DJD9"/>
<feature type="region of interest" description="Disordered" evidence="1">
    <location>
        <begin position="78"/>
        <end position="129"/>
    </location>
</feature>
<feature type="compositionally biased region" description="Basic and acidic residues" evidence="1">
    <location>
        <begin position="111"/>
        <end position="129"/>
    </location>
</feature>
<name>M1DJD9_SOLTU</name>
<dbReference type="HOGENOM" id="CLU_028647_7_1_1"/>
<sequence length="129" mass="14656">METMMDQKVQVIHKCLDAFELRVLERPAPATDLSSFRTELDSLRADIDAIIATPTDEPESAPTALADDTVLDVIFSDDIAQPEPTRARGKWHRSSHISDTTEDARARKRERQQNEQARRASIVDEELRQ</sequence>
<proteinExistence type="predicted"/>
<protein>
    <submittedName>
        <fullName evidence="2">Integrase core domain containing protein</fullName>
    </submittedName>
</protein>
<reference evidence="3" key="1">
    <citation type="journal article" date="2011" name="Nature">
        <title>Genome sequence and analysis of the tuber crop potato.</title>
        <authorList>
            <consortium name="The Potato Genome Sequencing Consortium"/>
        </authorList>
    </citation>
    <scope>NUCLEOTIDE SEQUENCE [LARGE SCALE GENOMIC DNA]</scope>
    <source>
        <strain evidence="3">cv. DM1-3 516 R44</strain>
    </source>
</reference>
<dbReference type="Proteomes" id="UP000011115">
    <property type="component" value="Unassembled WGS sequence"/>
</dbReference>
<evidence type="ECO:0000313" key="2">
    <source>
        <dbReference type="EnsemblPlants" id="PGSC0003DMT400090002"/>
    </source>
</evidence>
<dbReference type="EnsemblPlants" id="PGSC0003DMT400090002">
    <property type="protein sequence ID" value="PGSC0003DMT400090002"/>
    <property type="gene ID" value="PGSC0003DMG400039573"/>
</dbReference>
<keyword evidence="3" id="KW-1185">Reference proteome</keyword>
<dbReference type="AlphaFoldDB" id="M1DJD9"/>
<evidence type="ECO:0000313" key="3">
    <source>
        <dbReference type="Proteomes" id="UP000011115"/>
    </source>
</evidence>
<dbReference type="Gramene" id="PGSC0003DMT400090002">
    <property type="protein sequence ID" value="PGSC0003DMT400090002"/>
    <property type="gene ID" value="PGSC0003DMG400039573"/>
</dbReference>
<dbReference type="PaxDb" id="4113-PGSC0003DMT400090002"/>
<evidence type="ECO:0000256" key="1">
    <source>
        <dbReference type="SAM" id="MobiDB-lite"/>
    </source>
</evidence>